<feature type="compositionally biased region" description="Polar residues" evidence="1">
    <location>
        <begin position="227"/>
        <end position="241"/>
    </location>
</feature>
<comment type="caution">
    <text evidence="3">The sequence shown here is derived from an EMBL/GenBank/DDBJ whole genome shotgun (WGS) entry which is preliminary data.</text>
</comment>
<proteinExistence type="predicted"/>
<keyword evidence="2" id="KW-0472">Membrane</keyword>
<organism evidence="3 4">
    <name type="scientific">Tegillarca granosa</name>
    <name type="common">Malaysian cockle</name>
    <name type="synonym">Anadara granosa</name>
    <dbReference type="NCBI Taxonomy" id="220873"/>
    <lineage>
        <taxon>Eukaryota</taxon>
        <taxon>Metazoa</taxon>
        <taxon>Spiralia</taxon>
        <taxon>Lophotrochozoa</taxon>
        <taxon>Mollusca</taxon>
        <taxon>Bivalvia</taxon>
        <taxon>Autobranchia</taxon>
        <taxon>Pteriomorphia</taxon>
        <taxon>Arcoida</taxon>
        <taxon>Arcoidea</taxon>
        <taxon>Arcidae</taxon>
        <taxon>Tegillarca</taxon>
    </lineage>
</organism>
<evidence type="ECO:0000256" key="2">
    <source>
        <dbReference type="SAM" id="Phobius"/>
    </source>
</evidence>
<evidence type="ECO:0000256" key="1">
    <source>
        <dbReference type="SAM" id="MobiDB-lite"/>
    </source>
</evidence>
<feature type="transmembrane region" description="Helical" evidence="2">
    <location>
        <begin position="89"/>
        <end position="112"/>
    </location>
</feature>
<gene>
    <name evidence="3" type="ORF">KUTeg_002214</name>
</gene>
<reference evidence="3 4" key="1">
    <citation type="submission" date="2022-12" db="EMBL/GenBank/DDBJ databases">
        <title>Chromosome-level genome of Tegillarca granosa.</title>
        <authorList>
            <person name="Kim J."/>
        </authorList>
    </citation>
    <scope>NUCLEOTIDE SEQUENCE [LARGE SCALE GENOMIC DNA]</scope>
    <source>
        <strain evidence="3">Teg-2019</strain>
        <tissue evidence="3">Adductor muscle</tissue>
    </source>
</reference>
<dbReference type="EMBL" id="JARBDR010000141">
    <property type="protein sequence ID" value="KAJ8320627.1"/>
    <property type="molecule type" value="Genomic_DNA"/>
</dbReference>
<protein>
    <submittedName>
        <fullName evidence="3">Uncharacterized protein</fullName>
    </submittedName>
</protein>
<evidence type="ECO:0000313" key="3">
    <source>
        <dbReference type="EMBL" id="KAJ8320627.1"/>
    </source>
</evidence>
<keyword evidence="2" id="KW-1133">Transmembrane helix</keyword>
<sequence length="259" mass="29730">MDVSDYWCLPWSVKNSHLDFVWTASGLYKKASIFSLRVISNNSIPNLEQDICPFAEIRSQPQTEPLSIPKSVSQTTNDNDKSSYNHIDMHLYVIILLIVLSLALLILTSLAVKMVRNRKRQSACCTMTTATDQQYTESQHMESQRSNHPERNLEQLQNEADNPPEYTVRWTNQSYMEIPNNEHQIVTTVVPTHEVFYQEDPPLYTSQDNLNAIQSNIDTSPCRDSPPTYSIHSDHSNSSGRTFRLMYPEKPPPYEDVCS</sequence>
<keyword evidence="2" id="KW-0812">Transmembrane</keyword>
<feature type="region of interest" description="Disordered" evidence="1">
    <location>
        <begin position="221"/>
        <end position="259"/>
    </location>
</feature>
<evidence type="ECO:0000313" key="4">
    <source>
        <dbReference type="Proteomes" id="UP001217089"/>
    </source>
</evidence>
<dbReference type="Proteomes" id="UP001217089">
    <property type="component" value="Unassembled WGS sequence"/>
</dbReference>
<name>A0ABQ9FV30_TEGGR</name>
<accession>A0ABQ9FV30</accession>
<keyword evidence="4" id="KW-1185">Reference proteome</keyword>